<name>A0A5C8V9G0_9FLAO</name>
<dbReference type="AlphaFoldDB" id="A0A5C8V9G0"/>
<evidence type="ECO:0000313" key="1">
    <source>
        <dbReference type="EMBL" id="TXN37839.1"/>
    </source>
</evidence>
<sequence length="100" mass="11491">MKTLFVFLITITSMGLLNQETETMKATFDGYVDGIYFFTDKDDFSNEFVHVEKGVLEQFDLTTDEFKGKLFVISYTTDTEEDDEGDEITTNTITDLKLVE</sequence>
<accession>A0A5C8V9G0</accession>
<dbReference type="EMBL" id="VRUR01000001">
    <property type="protein sequence ID" value="TXN37839.1"/>
    <property type="molecule type" value="Genomic_DNA"/>
</dbReference>
<comment type="caution">
    <text evidence="1">The sequence shown here is derived from an EMBL/GenBank/DDBJ whole genome shotgun (WGS) entry which is preliminary data.</text>
</comment>
<reference evidence="1 2" key="1">
    <citation type="submission" date="2019-08" db="EMBL/GenBank/DDBJ databases">
        <title>Professor.</title>
        <authorList>
            <person name="Park J.S."/>
        </authorList>
    </citation>
    <scope>NUCLEOTIDE SEQUENCE [LARGE SCALE GENOMIC DNA]</scope>
    <source>
        <strain evidence="1 2">176CP5-101</strain>
    </source>
</reference>
<dbReference type="Proteomes" id="UP000321456">
    <property type="component" value="Unassembled WGS sequence"/>
</dbReference>
<proteinExistence type="predicted"/>
<evidence type="ECO:0000313" key="2">
    <source>
        <dbReference type="Proteomes" id="UP000321456"/>
    </source>
</evidence>
<protein>
    <submittedName>
        <fullName evidence="1">Uncharacterized protein</fullName>
    </submittedName>
</protein>
<gene>
    <name evidence="1" type="ORF">FVB32_05995</name>
</gene>
<organism evidence="1 2">
    <name type="scientific">Flagellimonas hymeniacidonis</name>
    <dbReference type="NCBI Taxonomy" id="2603628"/>
    <lineage>
        <taxon>Bacteria</taxon>
        <taxon>Pseudomonadati</taxon>
        <taxon>Bacteroidota</taxon>
        <taxon>Flavobacteriia</taxon>
        <taxon>Flavobacteriales</taxon>
        <taxon>Flavobacteriaceae</taxon>
        <taxon>Flagellimonas</taxon>
    </lineage>
</organism>
<keyword evidence="2" id="KW-1185">Reference proteome</keyword>
<dbReference type="RefSeq" id="WP_147742154.1">
    <property type="nucleotide sequence ID" value="NZ_VRUR01000001.1"/>
</dbReference>